<keyword evidence="3" id="KW-1185">Reference proteome</keyword>
<keyword evidence="2" id="KW-0614">Plasmid</keyword>
<evidence type="ECO:0000313" key="3">
    <source>
        <dbReference type="Proteomes" id="UP001234585"/>
    </source>
</evidence>
<evidence type="ECO:0008006" key="4">
    <source>
        <dbReference type="Google" id="ProtNLM"/>
    </source>
</evidence>
<evidence type="ECO:0000256" key="1">
    <source>
        <dbReference type="SAM" id="SignalP"/>
    </source>
</evidence>
<proteinExistence type="predicted"/>
<evidence type="ECO:0000313" key="2">
    <source>
        <dbReference type="EMBL" id="WLS01166.1"/>
    </source>
</evidence>
<organism evidence="2 3">
    <name type="scientific">Shinella sumterensis</name>
    <dbReference type="NCBI Taxonomy" id="1967501"/>
    <lineage>
        <taxon>Bacteria</taxon>
        <taxon>Pseudomonadati</taxon>
        <taxon>Pseudomonadota</taxon>
        <taxon>Alphaproteobacteria</taxon>
        <taxon>Hyphomicrobiales</taxon>
        <taxon>Rhizobiaceae</taxon>
        <taxon>Shinella</taxon>
    </lineage>
</organism>
<gene>
    <name evidence="2" type="ORF">Q9313_26980</name>
</gene>
<dbReference type="EMBL" id="CP132307">
    <property type="protein sequence ID" value="WLS01166.1"/>
    <property type="molecule type" value="Genomic_DNA"/>
</dbReference>
<dbReference type="Proteomes" id="UP001234585">
    <property type="component" value="Plasmid unnamed5"/>
</dbReference>
<reference evidence="2 3" key="1">
    <citation type="submission" date="2023-08" db="EMBL/GenBank/DDBJ databases">
        <title>Pathogen: clinical or host-associated sample.</title>
        <authorList>
            <person name="Hergert J."/>
            <person name="Casey R."/>
            <person name="Wagner J."/>
            <person name="Young E.L."/>
            <person name="Oakeson K.F."/>
        </authorList>
    </citation>
    <scope>NUCLEOTIDE SEQUENCE [LARGE SCALE GENOMIC DNA]</scope>
    <source>
        <strain evidence="2 3">1760953</strain>
        <plasmid evidence="2 3">unnamed5</plasmid>
    </source>
</reference>
<dbReference type="RefSeq" id="WP_306041485.1">
    <property type="nucleotide sequence ID" value="NZ_CP132307.1"/>
</dbReference>
<accession>A0AA50CSB2</accession>
<feature type="chain" id="PRO_5041249702" description="DUF3558 domain-containing protein" evidence="1">
    <location>
        <begin position="20"/>
        <end position="168"/>
    </location>
</feature>
<geneLocation type="plasmid" evidence="2 3">
    <name>unnamed5</name>
</geneLocation>
<dbReference type="AlphaFoldDB" id="A0AA50CSB2"/>
<feature type="signal peptide" evidence="1">
    <location>
        <begin position="1"/>
        <end position="19"/>
    </location>
</feature>
<protein>
    <recommendedName>
        <fullName evidence="4">DUF3558 domain-containing protein</fullName>
    </recommendedName>
</protein>
<keyword evidence="1" id="KW-0732">Signal</keyword>
<name>A0AA50CSB2_9HYPH</name>
<sequence length="168" mass="17585">MRTTTGMILALATVAPALAADGAAQPPAGVDPNVIACQKVTGAEMERFIGAPATIRETSANLCSWQGGKADAYAQVMYFAGESQGVPAGSERAYFDQMIEGQKAQAKPGEIVEVPDVGDSAWGLKLGQNETDYYAVYLFKGKDNITITTNGIGYDATVGIARLAASRM</sequence>